<protein>
    <submittedName>
        <fullName evidence="2">Uncharacterized protein</fullName>
    </submittedName>
</protein>
<keyword evidence="3" id="KW-1185">Reference proteome</keyword>
<evidence type="ECO:0000256" key="1">
    <source>
        <dbReference type="SAM" id="MobiDB-lite"/>
    </source>
</evidence>
<organism evidence="2 3">
    <name type="scientific">Dipteronia sinensis</name>
    <dbReference type="NCBI Taxonomy" id="43782"/>
    <lineage>
        <taxon>Eukaryota</taxon>
        <taxon>Viridiplantae</taxon>
        <taxon>Streptophyta</taxon>
        <taxon>Embryophyta</taxon>
        <taxon>Tracheophyta</taxon>
        <taxon>Spermatophyta</taxon>
        <taxon>Magnoliopsida</taxon>
        <taxon>eudicotyledons</taxon>
        <taxon>Gunneridae</taxon>
        <taxon>Pentapetalae</taxon>
        <taxon>rosids</taxon>
        <taxon>malvids</taxon>
        <taxon>Sapindales</taxon>
        <taxon>Sapindaceae</taxon>
        <taxon>Hippocastanoideae</taxon>
        <taxon>Acereae</taxon>
        <taxon>Dipteronia</taxon>
    </lineage>
</organism>
<feature type="compositionally biased region" description="Basic and acidic residues" evidence="1">
    <location>
        <begin position="1"/>
        <end position="16"/>
    </location>
</feature>
<evidence type="ECO:0000313" key="2">
    <source>
        <dbReference type="EMBL" id="KAK3195325.1"/>
    </source>
</evidence>
<name>A0AAD9ZYA3_9ROSI</name>
<feature type="region of interest" description="Disordered" evidence="1">
    <location>
        <begin position="1"/>
        <end position="25"/>
    </location>
</feature>
<dbReference type="AlphaFoldDB" id="A0AAD9ZYA3"/>
<dbReference type="Proteomes" id="UP001281410">
    <property type="component" value="Unassembled WGS sequence"/>
</dbReference>
<comment type="caution">
    <text evidence="2">The sequence shown here is derived from an EMBL/GenBank/DDBJ whole genome shotgun (WGS) entry which is preliminary data.</text>
</comment>
<proteinExistence type="predicted"/>
<sequence length="114" mass="12589">MVVTKREPRKEAKEAQNKTVTSKIKQATTKGYRTQTPLHKKQRAQFPSLETDTELGCLRQQSQDEISSGASTSCFDDTSISFGPVEGGESQSFGGRVISVKCGDFTRRIGIKFL</sequence>
<accession>A0AAD9ZYA3</accession>
<gene>
    <name evidence="2" type="ORF">Dsin_026635</name>
</gene>
<reference evidence="2" key="1">
    <citation type="journal article" date="2023" name="Plant J.">
        <title>Genome sequences and population genomics provide insights into the demographic history, inbreeding, and mutation load of two 'living fossil' tree species of Dipteronia.</title>
        <authorList>
            <person name="Feng Y."/>
            <person name="Comes H.P."/>
            <person name="Chen J."/>
            <person name="Zhu S."/>
            <person name="Lu R."/>
            <person name="Zhang X."/>
            <person name="Li P."/>
            <person name="Qiu J."/>
            <person name="Olsen K.M."/>
            <person name="Qiu Y."/>
        </authorList>
    </citation>
    <scope>NUCLEOTIDE SEQUENCE</scope>
    <source>
        <strain evidence="2">NBL</strain>
    </source>
</reference>
<evidence type="ECO:0000313" key="3">
    <source>
        <dbReference type="Proteomes" id="UP001281410"/>
    </source>
</evidence>
<dbReference type="EMBL" id="JANJYJ010000008">
    <property type="protein sequence ID" value="KAK3195325.1"/>
    <property type="molecule type" value="Genomic_DNA"/>
</dbReference>